<evidence type="ECO:0000256" key="4">
    <source>
        <dbReference type="ARBA" id="ARBA00023136"/>
    </source>
</evidence>
<evidence type="ECO:0000256" key="2">
    <source>
        <dbReference type="ARBA" id="ARBA00022692"/>
    </source>
</evidence>
<dbReference type="SUPFAM" id="SSF144083">
    <property type="entry name" value="Magnesium transport protein CorA, transmembrane region"/>
    <property type="match status" value="1"/>
</dbReference>
<dbReference type="PANTHER" id="PTHR46494">
    <property type="entry name" value="CORA FAMILY METAL ION TRANSPORTER (EUROFUNG)"/>
    <property type="match status" value="1"/>
</dbReference>
<dbReference type="GO" id="GO:0000287">
    <property type="term" value="F:magnesium ion binding"/>
    <property type="evidence" value="ECO:0007669"/>
    <property type="project" value="TreeGrafter"/>
</dbReference>
<dbReference type="Pfam" id="PF01544">
    <property type="entry name" value="CorA"/>
    <property type="match status" value="1"/>
</dbReference>
<dbReference type="OrthoDB" id="3231000at2759"/>
<evidence type="ECO:0000256" key="3">
    <source>
        <dbReference type="ARBA" id="ARBA00022989"/>
    </source>
</evidence>
<gene>
    <name evidence="7" type="ORF">BU24DRAFT_427104</name>
</gene>
<dbReference type="GeneID" id="54286539"/>
<keyword evidence="8" id="KW-1185">Reference proteome</keyword>
<dbReference type="AlphaFoldDB" id="A0A6A5XCS7"/>
<dbReference type="GO" id="GO:0050897">
    <property type="term" value="F:cobalt ion binding"/>
    <property type="evidence" value="ECO:0007669"/>
    <property type="project" value="TreeGrafter"/>
</dbReference>
<feature type="region of interest" description="Disordered" evidence="5">
    <location>
        <begin position="1"/>
        <end position="32"/>
    </location>
</feature>
<dbReference type="GO" id="GO:0015095">
    <property type="term" value="F:magnesium ion transmembrane transporter activity"/>
    <property type="evidence" value="ECO:0007669"/>
    <property type="project" value="TreeGrafter"/>
</dbReference>
<keyword evidence="3 6" id="KW-1133">Transmembrane helix</keyword>
<dbReference type="GO" id="GO:0005886">
    <property type="term" value="C:plasma membrane"/>
    <property type="evidence" value="ECO:0007669"/>
    <property type="project" value="UniProtKB-SubCell"/>
</dbReference>
<keyword evidence="2 6" id="KW-0812">Transmembrane</keyword>
<protein>
    <recommendedName>
        <fullName evidence="9">Cora-domain-containing protein</fullName>
    </recommendedName>
</protein>
<dbReference type="GO" id="GO:0015087">
    <property type="term" value="F:cobalt ion transmembrane transporter activity"/>
    <property type="evidence" value="ECO:0007669"/>
    <property type="project" value="TreeGrafter"/>
</dbReference>
<dbReference type="EMBL" id="ML978075">
    <property type="protein sequence ID" value="KAF2010915.1"/>
    <property type="molecule type" value="Genomic_DNA"/>
</dbReference>
<reference evidence="7" key="1">
    <citation type="journal article" date="2020" name="Stud. Mycol.">
        <title>101 Dothideomycetes genomes: a test case for predicting lifestyles and emergence of pathogens.</title>
        <authorList>
            <person name="Haridas S."/>
            <person name="Albert R."/>
            <person name="Binder M."/>
            <person name="Bloem J."/>
            <person name="Labutti K."/>
            <person name="Salamov A."/>
            <person name="Andreopoulos B."/>
            <person name="Baker S."/>
            <person name="Barry K."/>
            <person name="Bills G."/>
            <person name="Bluhm B."/>
            <person name="Cannon C."/>
            <person name="Castanera R."/>
            <person name="Culley D."/>
            <person name="Daum C."/>
            <person name="Ezra D."/>
            <person name="Gonzalez J."/>
            <person name="Henrissat B."/>
            <person name="Kuo A."/>
            <person name="Liang C."/>
            <person name="Lipzen A."/>
            <person name="Lutzoni F."/>
            <person name="Magnuson J."/>
            <person name="Mondo S."/>
            <person name="Nolan M."/>
            <person name="Ohm R."/>
            <person name="Pangilinan J."/>
            <person name="Park H.-J."/>
            <person name="Ramirez L."/>
            <person name="Alfaro M."/>
            <person name="Sun H."/>
            <person name="Tritt A."/>
            <person name="Yoshinaga Y."/>
            <person name="Zwiers L.-H."/>
            <person name="Turgeon B."/>
            <person name="Goodwin S."/>
            <person name="Spatafora J."/>
            <person name="Crous P."/>
            <person name="Grigoriev I."/>
        </authorList>
    </citation>
    <scope>NUCLEOTIDE SEQUENCE</scope>
    <source>
        <strain evidence="7">CBS 175.79</strain>
    </source>
</reference>
<evidence type="ECO:0000256" key="1">
    <source>
        <dbReference type="ARBA" id="ARBA00004651"/>
    </source>
</evidence>
<evidence type="ECO:0008006" key="9">
    <source>
        <dbReference type="Google" id="ProtNLM"/>
    </source>
</evidence>
<accession>A0A6A5XCS7</accession>
<dbReference type="Gene3D" id="1.20.58.340">
    <property type="entry name" value="Magnesium transport protein CorA, transmembrane region"/>
    <property type="match status" value="1"/>
</dbReference>
<evidence type="ECO:0000313" key="7">
    <source>
        <dbReference type="EMBL" id="KAF2010915.1"/>
    </source>
</evidence>
<evidence type="ECO:0000256" key="6">
    <source>
        <dbReference type="SAM" id="Phobius"/>
    </source>
</evidence>
<sequence>MSVHSIYSSDGDGASPTRSAPSPDPLVAGSETTATPLAPVSLTAGLSLASRPPPLYSSTPKQLDASSYIKRICDHATTSARDSLYQGQDWSDLAKWLSSRPTSYMSPKSTPSFAWLYMLDGKVEESAHIAGHELALPLKDSLGVSGPDTNVLVFLRGYPSPEWVSQIGARFRIDPEVFYRHLSFFHHHQALLRQSPFVLPSSQTSIFHLTLTTVGHYDAPVGESVSKIRSTAARGMGKYLSSLKGSHWKTGNSIVRAFDVHSESIFSLEQLVTVYVSQEKSDGRWTALIWLDSGDDLLQSPPGPWVHLGLHQGASIFPVTMFKRMISLKGAKHRLFPSGSPVHSDKGRPQSVSLLPLCYGRSLNAKRMSEDSLYALHELFQFWGTSEVQFLNVVASGLDALDIEPGKYVSTMLEVQHTLDFYKDILNRHANSTMDVLQLIETRDILDWPRSSANKPELMAEQLHRDIRYILDRTHALQEQCKMSMTALTNQASLQEARNAILQGQRVYRLTLLAFIFIPLSFCTSIFGMNFVTFDQSRKGIYTFFSVTAPVLLLSLAMFNLDRGTVWKFLSGASLGKKRRLRKTYAAVAGSP</sequence>
<dbReference type="InterPro" id="IPR002523">
    <property type="entry name" value="MgTranspt_CorA/ZnTranspt_ZntB"/>
</dbReference>
<proteinExistence type="predicted"/>
<keyword evidence="4 6" id="KW-0472">Membrane</keyword>
<dbReference type="RefSeq" id="XP_033379254.1">
    <property type="nucleotide sequence ID" value="XM_033529142.1"/>
</dbReference>
<comment type="subcellular location">
    <subcellularLocation>
        <location evidence="1">Cell membrane</location>
        <topology evidence="1">Multi-pass membrane protein</topology>
    </subcellularLocation>
</comment>
<evidence type="ECO:0000256" key="5">
    <source>
        <dbReference type="SAM" id="MobiDB-lite"/>
    </source>
</evidence>
<dbReference type="Proteomes" id="UP000799778">
    <property type="component" value="Unassembled WGS sequence"/>
</dbReference>
<feature type="transmembrane region" description="Helical" evidence="6">
    <location>
        <begin position="507"/>
        <end position="529"/>
    </location>
</feature>
<organism evidence="7 8">
    <name type="scientific">Aaosphaeria arxii CBS 175.79</name>
    <dbReference type="NCBI Taxonomy" id="1450172"/>
    <lineage>
        <taxon>Eukaryota</taxon>
        <taxon>Fungi</taxon>
        <taxon>Dikarya</taxon>
        <taxon>Ascomycota</taxon>
        <taxon>Pezizomycotina</taxon>
        <taxon>Dothideomycetes</taxon>
        <taxon>Pleosporomycetidae</taxon>
        <taxon>Pleosporales</taxon>
        <taxon>Pleosporales incertae sedis</taxon>
        <taxon>Aaosphaeria</taxon>
    </lineage>
</organism>
<evidence type="ECO:0000313" key="8">
    <source>
        <dbReference type="Proteomes" id="UP000799778"/>
    </source>
</evidence>
<dbReference type="InterPro" id="IPR045863">
    <property type="entry name" value="CorA_TM1_TM2"/>
</dbReference>
<feature type="transmembrane region" description="Helical" evidence="6">
    <location>
        <begin position="541"/>
        <end position="561"/>
    </location>
</feature>
<name>A0A6A5XCS7_9PLEO</name>
<dbReference type="PANTHER" id="PTHR46494:SF1">
    <property type="entry name" value="CORA FAMILY METAL ION TRANSPORTER (EUROFUNG)"/>
    <property type="match status" value="1"/>
</dbReference>